<name>A0A813K9F7_POLGL</name>
<feature type="transmembrane region" description="Helical" evidence="1">
    <location>
        <begin position="101"/>
        <end position="120"/>
    </location>
</feature>
<dbReference type="EMBL" id="CAJNNW010028381">
    <property type="protein sequence ID" value="CAE8695842.1"/>
    <property type="molecule type" value="Genomic_DNA"/>
</dbReference>
<evidence type="ECO:0000313" key="2">
    <source>
        <dbReference type="EMBL" id="CAE8695842.1"/>
    </source>
</evidence>
<keyword evidence="1" id="KW-0812">Transmembrane</keyword>
<comment type="caution">
    <text evidence="2">The sequence shown here is derived from an EMBL/GenBank/DDBJ whole genome shotgun (WGS) entry which is preliminary data.</text>
</comment>
<evidence type="ECO:0000256" key="1">
    <source>
        <dbReference type="SAM" id="Phobius"/>
    </source>
</evidence>
<reference evidence="2" key="1">
    <citation type="submission" date="2021-02" db="EMBL/GenBank/DDBJ databases">
        <authorList>
            <person name="Dougan E. K."/>
            <person name="Rhodes N."/>
            <person name="Thang M."/>
            <person name="Chan C."/>
        </authorList>
    </citation>
    <scope>NUCLEOTIDE SEQUENCE</scope>
</reference>
<gene>
    <name evidence="2" type="ORF">PGLA2088_LOCUS29573</name>
</gene>
<protein>
    <submittedName>
        <fullName evidence="2">Uncharacterized protein</fullName>
    </submittedName>
</protein>
<accession>A0A813K9F7</accession>
<dbReference type="AlphaFoldDB" id="A0A813K9F7"/>
<keyword evidence="1" id="KW-1133">Transmembrane helix</keyword>
<dbReference type="Gene3D" id="3.30.470.20">
    <property type="entry name" value="ATP-grasp fold, B domain"/>
    <property type="match status" value="1"/>
</dbReference>
<keyword evidence="1" id="KW-0472">Membrane</keyword>
<sequence>MSSAGMCGEWLPNAAVTGLEHGDFLTLQEEMPATYASLLHYQDILKNNFDDLHDVDFVVQQGIVWLLGVSSAKTLPGSTLAGLCSDQWASSEECASNDGLAVTWLCVGFLFYFCAVKYCFKMLYILDFGCCKQL</sequence>
<evidence type="ECO:0000313" key="3">
    <source>
        <dbReference type="Proteomes" id="UP000626109"/>
    </source>
</evidence>
<organism evidence="2 3">
    <name type="scientific">Polarella glacialis</name>
    <name type="common">Dinoflagellate</name>
    <dbReference type="NCBI Taxonomy" id="89957"/>
    <lineage>
        <taxon>Eukaryota</taxon>
        <taxon>Sar</taxon>
        <taxon>Alveolata</taxon>
        <taxon>Dinophyceae</taxon>
        <taxon>Suessiales</taxon>
        <taxon>Suessiaceae</taxon>
        <taxon>Polarella</taxon>
    </lineage>
</organism>
<dbReference type="Proteomes" id="UP000626109">
    <property type="component" value="Unassembled WGS sequence"/>
</dbReference>
<proteinExistence type="predicted"/>